<proteinExistence type="predicted"/>
<evidence type="ECO:0000313" key="2">
    <source>
        <dbReference type="Proteomes" id="UP000239576"/>
    </source>
</evidence>
<protein>
    <submittedName>
        <fullName evidence="1">Uncharacterized protein</fullName>
    </submittedName>
</protein>
<dbReference type="InterPro" id="IPR013406">
    <property type="entry name" value="CHP02574_addiction_mod"/>
</dbReference>
<reference evidence="1 2" key="2">
    <citation type="submission" date="2018-03" db="EMBL/GenBank/DDBJ databases">
        <title>The ancient ancestry and fast evolution of plastids.</title>
        <authorList>
            <person name="Moore K.R."/>
            <person name="Magnabosco C."/>
            <person name="Momper L."/>
            <person name="Gold D.A."/>
            <person name="Bosak T."/>
            <person name="Fournier G.P."/>
        </authorList>
    </citation>
    <scope>NUCLEOTIDE SEQUENCE [LARGE SCALE GENOMIC DNA]</scope>
    <source>
        <strain evidence="1 2">ULC18</strain>
    </source>
</reference>
<sequence length="74" mass="8544">MDITATLNEIASLSVKDRILLVQAIWDSIAAEQAYPELTEAQRREFDDRIEDYEMNPDDNLTWEEVKASIKGEE</sequence>
<name>A0A2T1EIG7_9CYAN</name>
<dbReference type="NCBIfam" id="TIGR02574">
    <property type="entry name" value="stabl_TIGR02574"/>
    <property type="match status" value="1"/>
</dbReference>
<organism evidence="1 2">
    <name type="scientific">Stenomitos frigidus ULC18</name>
    <dbReference type="NCBI Taxonomy" id="2107698"/>
    <lineage>
        <taxon>Bacteria</taxon>
        <taxon>Bacillati</taxon>
        <taxon>Cyanobacteriota</taxon>
        <taxon>Cyanophyceae</taxon>
        <taxon>Leptolyngbyales</taxon>
        <taxon>Leptolyngbyaceae</taxon>
        <taxon>Stenomitos</taxon>
    </lineage>
</organism>
<gene>
    <name evidence="1" type="ORF">C7B82_05665</name>
</gene>
<dbReference type="EMBL" id="PVWK01000027">
    <property type="protein sequence ID" value="PSB32478.1"/>
    <property type="molecule type" value="Genomic_DNA"/>
</dbReference>
<reference evidence="2" key="1">
    <citation type="submission" date="2018-02" db="EMBL/GenBank/DDBJ databases">
        <authorList>
            <person name="Moore K."/>
            <person name="Momper L."/>
        </authorList>
    </citation>
    <scope>NUCLEOTIDE SEQUENCE [LARGE SCALE GENOMIC DNA]</scope>
    <source>
        <strain evidence="2">ULC18</strain>
    </source>
</reference>
<accession>A0A2T1EIG7</accession>
<comment type="caution">
    <text evidence="1">The sequence shown here is derived from an EMBL/GenBank/DDBJ whole genome shotgun (WGS) entry which is preliminary data.</text>
</comment>
<dbReference type="AlphaFoldDB" id="A0A2T1EIG7"/>
<dbReference type="Pfam" id="PF09720">
    <property type="entry name" value="Unstab_antitox"/>
    <property type="match status" value="1"/>
</dbReference>
<evidence type="ECO:0000313" key="1">
    <source>
        <dbReference type="EMBL" id="PSB32478.1"/>
    </source>
</evidence>
<dbReference type="Proteomes" id="UP000239576">
    <property type="component" value="Unassembled WGS sequence"/>
</dbReference>
<keyword evidence="2" id="KW-1185">Reference proteome</keyword>
<dbReference type="OrthoDB" id="8909055at2"/>
<dbReference type="RefSeq" id="WP_106255341.1">
    <property type="nucleotide sequence ID" value="NZ_CAWNSW010000015.1"/>
</dbReference>